<feature type="domain" description="ABC3 transporter permease C-terminal" evidence="8">
    <location>
        <begin position="365"/>
        <end position="437"/>
    </location>
</feature>
<evidence type="ECO:0000256" key="4">
    <source>
        <dbReference type="ARBA" id="ARBA00022989"/>
    </source>
</evidence>
<evidence type="ECO:0000256" key="6">
    <source>
        <dbReference type="SAM" id="MobiDB-lite"/>
    </source>
</evidence>
<accession>A0A9D2JTS3</accession>
<evidence type="ECO:0000256" key="1">
    <source>
        <dbReference type="ARBA" id="ARBA00004651"/>
    </source>
</evidence>
<keyword evidence="5 7" id="KW-0472">Membrane</keyword>
<dbReference type="InterPro" id="IPR025857">
    <property type="entry name" value="MacB_PCD"/>
</dbReference>
<dbReference type="PROSITE" id="PS51257">
    <property type="entry name" value="PROKAR_LIPOPROTEIN"/>
    <property type="match status" value="1"/>
</dbReference>
<keyword evidence="2" id="KW-1003">Cell membrane</keyword>
<feature type="transmembrane region" description="Helical" evidence="7">
    <location>
        <begin position="405"/>
        <end position="430"/>
    </location>
</feature>
<dbReference type="EMBL" id="DXBG01000259">
    <property type="protein sequence ID" value="HIZ66413.1"/>
    <property type="molecule type" value="Genomic_DNA"/>
</dbReference>
<feature type="compositionally biased region" description="Gly residues" evidence="6">
    <location>
        <begin position="157"/>
        <end position="167"/>
    </location>
</feature>
<feature type="transmembrane region" description="Helical" evidence="7">
    <location>
        <begin position="518"/>
        <end position="541"/>
    </location>
</feature>
<feature type="domain" description="MacB-like periplasmic core" evidence="9">
    <location>
        <begin position="166"/>
        <end position="283"/>
    </location>
</feature>
<dbReference type="Pfam" id="PF02687">
    <property type="entry name" value="FtsX"/>
    <property type="match status" value="1"/>
</dbReference>
<dbReference type="InterPro" id="IPR050250">
    <property type="entry name" value="Macrolide_Exporter_MacB"/>
</dbReference>
<feature type="region of interest" description="Disordered" evidence="6">
    <location>
        <begin position="114"/>
        <end position="173"/>
    </location>
</feature>
<evidence type="ECO:0000259" key="8">
    <source>
        <dbReference type="Pfam" id="PF02687"/>
    </source>
</evidence>
<dbReference type="Pfam" id="PF12704">
    <property type="entry name" value="MacB_PCD"/>
    <property type="match status" value="1"/>
</dbReference>
<feature type="compositionally biased region" description="Low complexity" evidence="6">
    <location>
        <begin position="135"/>
        <end position="156"/>
    </location>
</feature>
<feature type="region of interest" description="Disordered" evidence="6">
    <location>
        <begin position="444"/>
        <end position="495"/>
    </location>
</feature>
<evidence type="ECO:0000256" key="5">
    <source>
        <dbReference type="ARBA" id="ARBA00023136"/>
    </source>
</evidence>
<evidence type="ECO:0000259" key="9">
    <source>
        <dbReference type="Pfam" id="PF12704"/>
    </source>
</evidence>
<dbReference type="AlphaFoldDB" id="A0A9D2JTS3"/>
<sequence length="554" mass="59448">MYILKNALRNVSKSKGRNILIGIIVFIISFAACVSLSIQAASDDAAREAMEDLKITAQISVDREAMMQGMDSMEDRQAALEGGQDLTLEELETYAEAESVADFYYTASASLNGESLEPLDMTGTQEDSQEETEESGQNSQEGQMQMPQGMEMPGSQNGQGMGGGRMGTQGDFTLTGYSSDAAMTDFLDGASAITEGEMFAEGTADNTCVINSELAAYNDLAVGDTITLANPNEESETYTLTICGIYEKESLGDSAFGMMGGFMAGADSSNQIYTSYQTLEGILSQSEEAAVTETDSETGRTTTTALQSMLNGSYAFDSVEDYESFQEEVKDMGLSENYTVSSSDLSSYEESLKPLENLSEYAGYFLLVIMIIGAAILIVLHIFAIRERKYEIGVLAAIGMKKWKIALQFLLESLCVTFLGLLIGAAAGAVSSVPVTNTLLEQQIESSSQDSRNQRFGREMGGFDPGEISDSIGGSQEEGSQDGQPAGEEEQPKGGSMPVFEEASAYISSISSATDFQVILEMAGIGILLTIVSGCTALIFIMRYDPLRILSNRD</sequence>
<dbReference type="GO" id="GO:0022857">
    <property type="term" value="F:transmembrane transporter activity"/>
    <property type="evidence" value="ECO:0007669"/>
    <property type="project" value="TreeGrafter"/>
</dbReference>
<comment type="subcellular location">
    <subcellularLocation>
        <location evidence="1">Cell membrane</location>
        <topology evidence="1">Multi-pass membrane protein</topology>
    </subcellularLocation>
</comment>
<dbReference type="Proteomes" id="UP000824056">
    <property type="component" value="Unassembled WGS sequence"/>
</dbReference>
<evidence type="ECO:0000256" key="3">
    <source>
        <dbReference type="ARBA" id="ARBA00022692"/>
    </source>
</evidence>
<protein>
    <submittedName>
        <fullName evidence="10">ABC transporter permease</fullName>
    </submittedName>
</protein>
<feature type="transmembrane region" description="Helical" evidence="7">
    <location>
        <begin position="20"/>
        <end position="38"/>
    </location>
</feature>
<name>A0A9D2JTS3_9FIRM</name>
<keyword evidence="4 7" id="KW-1133">Transmembrane helix</keyword>
<dbReference type="PANTHER" id="PTHR30572">
    <property type="entry name" value="MEMBRANE COMPONENT OF TRANSPORTER-RELATED"/>
    <property type="match status" value="1"/>
</dbReference>
<feature type="transmembrane region" description="Helical" evidence="7">
    <location>
        <begin position="361"/>
        <end position="384"/>
    </location>
</feature>
<gene>
    <name evidence="10" type="ORF">H9809_11050</name>
</gene>
<comment type="caution">
    <text evidence="10">The sequence shown here is derived from an EMBL/GenBank/DDBJ whole genome shotgun (WGS) entry which is preliminary data.</text>
</comment>
<keyword evidence="3 7" id="KW-0812">Transmembrane</keyword>
<reference evidence="10" key="1">
    <citation type="journal article" date="2021" name="PeerJ">
        <title>Extensive microbial diversity within the chicken gut microbiome revealed by metagenomics and culture.</title>
        <authorList>
            <person name="Gilroy R."/>
            <person name="Ravi A."/>
            <person name="Getino M."/>
            <person name="Pursley I."/>
            <person name="Horton D.L."/>
            <person name="Alikhan N.F."/>
            <person name="Baker D."/>
            <person name="Gharbi K."/>
            <person name="Hall N."/>
            <person name="Watson M."/>
            <person name="Adriaenssens E.M."/>
            <person name="Foster-Nyarko E."/>
            <person name="Jarju S."/>
            <person name="Secka A."/>
            <person name="Antonio M."/>
            <person name="Oren A."/>
            <person name="Chaudhuri R.R."/>
            <person name="La Ragione R."/>
            <person name="Hildebrand F."/>
            <person name="Pallen M.J."/>
        </authorList>
    </citation>
    <scope>NUCLEOTIDE SEQUENCE</scope>
    <source>
        <strain evidence="10">1068</strain>
    </source>
</reference>
<proteinExistence type="predicted"/>
<feature type="compositionally biased region" description="Low complexity" evidence="6">
    <location>
        <begin position="466"/>
        <end position="484"/>
    </location>
</feature>
<organism evidence="10 11">
    <name type="scientific">Candidatus Blautia pullicola</name>
    <dbReference type="NCBI Taxonomy" id="2838498"/>
    <lineage>
        <taxon>Bacteria</taxon>
        <taxon>Bacillati</taxon>
        <taxon>Bacillota</taxon>
        <taxon>Clostridia</taxon>
        <taxon>Lachnospirales</taxon>
        <taxon>Lachnospiraceae</taxon>
        <taxon>Blautia</taxon>
    </lineage>
</organism>
<evidence type="ECO:0000256" key="2">
    <source>
        <dbReference type="ARBA" id="ARBA00022475"/>
    </source>
</evidence>
<dbReference type="GO" id="GO:0005886">
    <property type="term" value="C:plasma membrane"/>
    <property type="evidence" value="ECO:0007669"/>
    <property type="project" value="UniProtKB-SubCell"/>
</dbReference>
<dbReference type="PANTHER" id="PTHR30572:SF9">
    <property type="entry name" value="ABC TRANSPORTER PERMEASE PROTEIN"/>
    <property type="match status" value="1"/>
</dbReference>
<dbReference type="InterPro" id="IPR003838">
    <property type="entry name" value="ABC3_permease_C"/>
</dbReference>
<evidence type="ECO:0000313" key="10">
    <source>
        <dbReference type="EMBL" id="HIZ66413.1"/>
    </source>
</evidence>
<evidence type="ECO:0000313" key="11">
    <source>
        <dbReference type="Proteomes" id="UP000824056"/>
    </source>
</evidence>
<reference evidence="10" key="2">
    <citation type="submission" date="2021-04" db="EMBL/GenBank/DDBJ databases">
        <authorList>
            <person name="Gilroy R."/>
        </authorList>
    </citation>
    <scope>NUCLEOTIDE SEQUENCE</scope>
    <source>
        <strain evidence="10">1068</strain>
    </source>
</reference>
<evidence type="ECO:0000256" key="7">
    <source>
        <dbReference type="SAM" id="Phobius"/>
    </source>
</evidence>